<dbReference type="WBParaSite" id="EgrG_000186800">
    <property type="protein sequence ID" value="EgrG_000186800"/>
    <property type="gene ID" value="EgrG_000186800"/>
</dbReference>
<dbReference type="OrthoDB" id="5844513at2759"/>
<keyword evidence="7 11" id="KW-0030">Aminoacyl-tRNA synthetase</keyword>
<dbReference type="Gene3D" id="2.170.220.10">
    <property type="match status" value="1"/>
</dbReference>
<dbReference type="InterPro" id="IPR033911">
    <property type="entry name" value="MetRS_core"/>
</dbReference>
<accession>A0A068WSK3</accession>
<evidence type="ECO:0000256" key="3">
    <source>
        <dbReference type="ARBA" id="ARBA00022598"/>
    </source>
</evidence>
<reference evidence="13" key="2">
    <citation type="submission" date="2014-06" db="EMBL/GenBank/DDBJ databases">
        <authorList>
            <person name="Aslett M."/>
        </authorList>
    </citation>
    <scope>NUCLEOTIDE SEQUENCE</scope>
</reference>
<proteinExistence type="inferred from homology"/>
<evidence type="ECO:0000256" key="4">
    <source>
        <dbReference type="ARBA" id="ARBA00022741"/>
    </source>
</evidence>
<keyword evidence="4 11" id="KW-0547">Nucleotide-binding</keyword>
<dbReference type="PANTHER" id="PTHR43326:SF1">
    <property type="entry name" value="METHIONINE--TRNA LIGASE, MITOCHONDRIAL"/>
    <property type="match status" value="1"/>
</dbReference>
<dbReference type="GO" id="GO:0005524">
    <property type="term" value="F:ATP binding"/>
    <property type="evidence" value="ECO:0007669"/>
    <property type="project" value="UniProtKB-KW"/>
</dbReference>
<evidence type="ECO:0000256" key="9">
    <source>
        <dbReference type="ARBA" id="ARBA00030331"/>
    </source>
</evidence>
<evidence type="ECO:0000256" key="11">
    <source>
        <dbReference type="RuleBase" id="RU363039"/>
    </source>
</evidence>
<evidence type="ECO:0000313" key="14">
    <source>
        <dbReference type="Proteomes" id="UP000492820"/>
    </source>
</evidence>
<reference evidence="13 14" key="1">
    <citation type="journal article" date="2013" name="Nature">
        <title>The genomes of four tapeworm species reveal adaptations to parasitism.</title>
        <authorList>
            <person name="Tsai I.J."/>
            <person name="Zarowiecki M."/>
            <person name="Holroyd N."/>
            <person name="Garciarrubio A."/>
            <person name="Sanchez-Flores A."/>
            <person name="Brooks K.L."/>
            <person name="Tracey A."/>
            <person name="Bobes R.J."/>
            <person name="Fragoso G."/>
            <person name="Sciutto E."/>
            <person name="Aslett M."/>
            <person name="Beasley H."/>
            <person name="Bennett H.M."/>
            <person name="Cai J."/>
            <person name="Camicia F."/>
            <person name="Clark R."/>
            <person name="Cucher M."/>
            <person name="De Silva N."/>
            <person name="Day T.A."/>
            <person name="Deplazes P."/>
            <person name="Estrada K."/>
            <person name="Fernandez C."/>
            <person name="Holland P.W."/>
            <person name="Hou J."/>
            <person name="Hu S."/>
            <person name="Huckvale T."/>
            <person name="Hung S.S."/>
            <person name="Kamenetzky L."/>
            <person name="Keane J.A."/>
            <person name="Kiss F."/>
            <person name="Koziol U."/>
            <person name="Lambert O."/>
            <person name="Liu K."/>
            <person name="Luo X."/>
            <person name="Luo Y."/>
            <person name="Macchiaroli N."/>
            <person name="Nichol S."/>
            <person name="Paps J."/>
            <person name="Parkinson J."/>
            <person name="Pouchkina-Stantcheva N."/>
            <person name="Riddiford N."/>
            <person name="Rosenzvit M."/>
            <person name="Salinas G."/>
            <person name="Wasmuth J.D."/>
            <person name="Zamanian M."/>
            <person name="Zheng Y."/>
            <person name="Cai X."/>
            <person name="Soberon X."/>
            <person name="Olson P.D."/>
            <person name="Laclette J.P."/>
            <person name="Brehm K."/>
            <person name="Berriman M."/>
            <person name="Garciarrubio A."/>
            <person name="Bobes R.J."/>
            <person name="Fragoso G."/>
            <person name="Sanchez-Flores A."/>
            <person name="Estrada K."/>
            <person name="Cevallos M.A."/>
            <person name="Morett E."/>
            <person name="Gonzalez V."/>
            <person name="Portillo T."/>
            <person name="Ochoa-Leyva A."/>
            <person name="Jose M.V."/>
            <person name="Sciutto E."/>
            <person name="Landa A."/>
            <person name="Jimenez L."/>
            <person name="Valdes V."/>
            <person name="Carrero J.C."/>
            <person name="Larralde C."/>
            <person name="Morales-Montor J."/>
            <person name="Limon-Lason J."/>
            <person name="Soberon X."/>
            <person name="Laclette J.P."/>
        </authorList>
    </citation>
    <scope>NUCLEOTIDE SEQUENCE [LARGE SCALE GENOMIC DNA]</scope>
</reference>
<comment type="similarity">
    <text evidence="1 11">Belongs to the class-I aminoacyl-tRNA synthetase family.</text>
</comment>
<dbReference type="InterPro" id="IPR014729">
    <property type="entry name" value="Rossmann-like_a/b/a_fold"/>
</dbReference>
<name>A0A068WSK3_ECHGR</name>
<feature type="domain" description="Methionyl/Leucyl tRNA synthetase" evidence="12">
    <location>
        <begin position="374"/>
        <end position="421"/>
    </location>
</feature>
<dbReference type="Proteomes" id="UP000492820">
    <property type="component" value="Unassembled WGS sequence"/>
</dbReference>
<dbReference type="SUPFAM" id="SSF47323">
    <property type="entry name" value="Anticodon-binding domain of a subclass of class I aminoacyl-tRNA synthetases"/>
    <property type="match status" value="1"/>
</dbReference>
<dbReference type="InterPro" id="IPR009080">
    <property type="entry name" value="tRNAsynth_Ia_anticodon-bd"/>
</dbReference>
<keyword evidence="3 11" id="KW-0436">Ligase</keyword>
<evidence type="ECO:0000313" key="15">
    <source>
        <dbReference type="WBParaSite" id="EgrG_000186800"/>
    </source>
</evidence>
<evidence type="ECO:0000256" key="10">
    <source>
        <dbReference type="ARBA" id="ARBA00030904"/>
    </source>
</evidence>
<dbReference type="EC" id="6.1.1.10" evidence="2"/>
<reference evidence="15" key="3">
    <citation type="submission" date="2020-10" db="UniProtKB">
        <authorList>
            <consortium name="WormBaseParasite"/>
        </authorList>
    </citation>
    <scope>IDENTIFICATION</scope>
</reference>
<dbReference type="PANTHER" id="PTHR43326">
    <property type="entry name" value="METHIONYL-TRNA SYNTHETASE"/>
    <property type="match status" value="1"/>
</dbReference>
<evidence type="ECO:0000256" key="8">
    <source>
        <dbReference type="ARBA" id="ARBA00026124"/>
    </source>
</evidence>
<evidence type="ECO:0000259" key="12">
    <source>
        <dbReference type="Pfam" id="PF09334"/>
    </source>
</evidence>
<evidence type="ECO:0000256" key="6">
    <source>
        <dbReference type="ARBA" id="ARBA00022917"/>
    </source>
</evidence>
<evidence type="ECO:0000313" key="13">
    <source>
        <dbReference type="EMBL" id="CDS21452.1"/>
    </source>
</evidence>
<dbReference type="GO" id="GO:0004825">
    <property type="term" value="F:methionine-tRNA ligase activity"/>
    <property type="evidence" value="ECO:0007669"/>
    <property type="project" value="UniProtKB-EC"/>
</dbReference>
<dbReference type="Gene3D" id="1.10.730.10">
    <property type="entry name" value="Isoleucyl-tRNA Synthetase, Domain 1"/>
    <property type="match status" value="1"/>
</dbReference>
<evidence type="ECO:0000256" key="2">
    <source>
        <dbReference type="ARBA" id="ARBA00012838"/>
    </source>
</evidence>
<gene>
    <name evidence="13" type="ORF">EgrG_000186800</name>
</gene>
<dbReference type="InterPro" id="IPR015413">
    <property type="entry name" value="Methionyl/Leucyl_tRNA_Synth"/>
</dbReference>
<dbReference type="AlphaFoldDB" id="A0A068WSK3"/>
<dbReference type="Gene3D" id="3.40.50.620">
    <property type="entry name" value="HUPs"/>
    <property type="match status" value="2"/>
</dbReference>
<dbReference type="PRINTS" id="PR01041">
    <property type="entry name" value="TRNASYNTHMET"/>
</dbReference>
<sequence>MMKHCAKDLGRLFEFWVDPIFLHLKTLSLPIKMRPRPAFITTPIFYPNAKPHLGHAYTLCIADAWSRFFAMRQHPSLQAFPPRRVFLRPPPARTSFLCTGVDEHGSKVARTAATFGCSPKDLCDRISLTFKAGSAFLIKRYLERSGYLYWNTFAGWYSISDETFYADWEVTDSPSSSGVKVAKATHSVVNWVEEKTCRFRLSSFKDQLHIWLDSGVLPDKSQEHARLLALTHSSLDLLEDPSISRPSSRVSWGIPVPDRPDQTIYVWFDALMSYLTAGKVSLNPTENKDAIWPPECQFIGKDILRFHTILWPAILLALGLPLPKKIIPHAHILVEGTKMSKSLSNVVSPVDMLKYFSAAFAAASPTRLSDEEVRATAVDCLRYCLVRSACLNEDTTFSLPLATETVNTELVNWVGNLLSRITSRKIISAQTVPMLDLVEAQAFMSDAVDAKFLNDLRCLPDTFDTLWWERLQPHHSVDALMKVVRKTNAFVDRHQPWASVAVDDVMAKTVVGVTLEALRLIGCLLAPLTPSLSDRLLRRLGIRPDALRCSSWHLDLDDQSLHRPLVPRIKV</sequence>
<organism evidence="13">
    <name type="scientific">Echinococcus granulosus</name>
    <name type="common">Hydatid tapeworm</name>
    <dbReference type="NCBI Taxonomy" id="6210"/>
    <lineage>
        <taxon>Eukaryota</taxon>
        <taxon>Metazoa</taxon>
        <taxon>Spiralia</taxon>
        <taxon>Lophotrochozoa</taxon>
        <taxon>Platyhelminthes</taxon>
        <taxon>Cestoda</taxon>
        <taxon>Eucestoda</taxon>
        <taxon>Cyclophyllidea</taxon>
        <taxon>Taeniidae</taxon>
        <taxon>Echinococcus</taxon>
        <taxon>Echinococcus granulosus group</taxon>
    </lineage>
</organism>
<dbReference type="Pfam" id="PF09334">
    <property type="entry name" value="tRNA-synt_1g"/>
    <property type="match status" value="3"/>
</dbReference>
<evidence type="ECO:0000256" key="1">
    <source>
        <dbReference type="ARBA" id="ARBA00005594"/>
    </source>
</evidence>
<dbReference type="GO" id="GO:0006431">
    <property type="term" value="P:methionyl-tRNA aminoacylation"/>
    <property type="evidence" value="ECO:0007669"/>
    <property type="project" value="InterPro"/>
</dbReference>
<dbReference type="InterPro" id="IPR001412">
    <property type="entry name" value="aa-tRNA-synth_I_CS"/>
</dbReference>
<dbReference type="InterPro" id="IPR023457">
    <property type="entry name" value="Met-tRNA_synth_2"/>
</dbReference>
<protein>
    <recommendedName>
        <fullName evidence="8">Methionine--tRNA ligase, mitochondrial</fullName>
        <ecNumber evidence="2">6.1.1.10</ecNumber>
    </recommendedName>
    <alternativeName>
        <fullName evidence="10">Methionyl-tRNA synthetase</fullName>
    </alternativeName>
    <alternativeName>
        <fullName evidence="9">Mitochondrial methionyl-tRNA synthetase</fullName>
    </alternativeName>
</protein>
<feature type="domain" description="Methionyl/Leucyl tRNA synthetase" evidence="12">
    <location>
        <begin position="39"/>
        <end position="74"/>
    </location>
</feature>
<feature type="domain" description="Methionyl/Leucyl tRNA synthetase" evidence="12">
    <location>
        <begin position="140"/>
        <end position="357"/>
    </location>
</feature>
<dbReference type="PROSITE" id="PS00178">
    <property type="entry name" value="AA_TRNA_LIGASE_I"/>
    <property type="match status" value="1"/>
</dbReference>
<evidence type="ECO:0000256" key="5">
    <source>
        <dbReference type="ARBA" id="ARBA00022840"/>
    </source>
</evidence>
<evidence type="ECO:0000256" key="7">
    <source>
        <dbReference type="ARBA" id="ARBA00023146"/>
    </source>
</evidence>
<dbReference type="SUPFAM" id="SSF52374">
    <property type="entry name" value="Nucleotidylyl transferase"/>
    <property type="match status" value="1"/>
</dbReference>
<keyword evidence="6 11" id="KW-0648">Protein biosynthesis</keyword>
<keyword evidence="5 11" id="KW-0067">ATP-binding</keyword>
<dbReference type="EMBL" id="LK028583">
    <property type="protein sequence ID" value="CDS21452.1"/>
    <property type="molecule type" value="Genomic_DNA"/>
</dbReference>